<name>A0A4U8UXF0_STECR</name>
<sequence>MSRLQSILEYRFQICGKCAKLKRDSDRTVYKKSVVDEVRFVDRDKLVIKQNKDCEMREAGVKTRKRRTSRASFSTEPCVYENCVETVSVASFMAPLWKRTTPLCACGPRVARGAPVCQYVVNLFAVSPKQALDGWMDGLKDGWMDG</sequence>
<protein>
    <submittedName>
        <fullName evidence="1">Uncharacterized protein</fullName>
    </submittedName>
</protein>
<evidence type="ECO:0000313" key="2">
    <source>
        <dbReference type="Proteomes" id="UP000298663"/>
    </source>
</evidence>
<dbReference type="EMBL" id="AZBU02000001">
    <property type="protein sequence ID" value="TMS38121.1"/>
    <property type="molecule type" value="Genomic_DNA"/>
</dbReference>
<keyword evidence="2" id="KW-1185">Reference proteome</keyword>
<organism evidence="1 2">
    <name type="scientific">Steinernema carpocapsae</name>
    <name type="common">Entomopathogenic nematode</name>
    <dbReference type="NCBI Taxonomy" id="34508"/>
    <lineage>
        <taxon>Eukaryota</taxon>
        <taxon>Metazoa</taxon>
        <taxon>Ecdysozoa</taxon>
        <taxon>Nematoda</taxon>
        <taxon>Chromadorea</taxon>
        <taxon>Rhabditida</taxon>
        <taxon>Tylenchina</taxon>
        <taxon>Panagrolaimomorpha</taxon>
        <taxon>Strongyloidoidea</taxon>
        <taxon>Steinernematidae</taxon>
        <taxon>Steinernema</taxon>
    </lineage>
</organism>
<gene>
    <name evidence="1" type="ORF">L596_004916</name>
</gene>
<dbReference type="EMBL" id="CM016762">
    <property type="protein sequence ID" value="TMS38121.1"/>
    <property type="molecule type" value="Genomic_DNA"/>
</dbReference>
<accession>A0A4U8UXF0</accession>
<reference evidence="1 2" key="2">
    <citation type="journal article" date="2019" name="G3 (Bethesda)">
        <title>Hybrid Assembly of the Genome of the Entomopathogenic Nematode Steinernema carpocapsae Identifies the X-Chromosome.</title>
        <authorList>
            <person name="Serra L."/>
            <person name="Macchietto M."/>
            <person name="Macias-Munoz A."/>
            <person name="McGill C.J."/>
            <person name="Rodriguez I.M."/>
            <person name="Rodriguez B."/>
            <person name="Murad R."/>
            <person name="Mortazavi A."/>
        </authorList>
    </citation>
    <scope>NUCLEOTIDE SEQUENCE [LARGE SCALE GENOMIC DNA]</scope>
    <source>
        <strain evidence="1 2">ALL</strain>
    </source>
</reference>
<reference evidence="1 2" key="1">
    <citation type="journal article" date="2015" name="Genome Biol.">
        <title>Comparative genomics of Steinernema reveals deeply conserved gene regulatory networks.</title>
        <authorList>
            <person name="Dillman A.R."/>
            <person name="Macchietto M."/>
            <person name="Porter C.F."/>
            <person name="Rogers A."/>
            <person name="Williams B."/>
            <person name="Antoshechkin I."/>
            <person name="Lee M.M."/>
            <person name="Goodwin Z."/>
            <person name="Lu X."/>
            <person name="Lewis E.E."/>
            <person name="Goodrich-Blair H."/>
            <person name="Stock S.P."/>
            <person name="Adams B.J."/>
            <person name="Sternberg P.W."/>
            <person name="Mortazavi A."/>
        </authorList>
    </citation>
    <scope>NUCLEOTIDE SEQUENCE [LARGE SCALE GENOMIC DNA]</scope>
    <source>
        <strain evidence="1 2">ALL</strain>
    </source>
</reference>
<dbReference type="Proteomes" id="UP000298663">
    <property type="component" value="Chromosome X"/>
</dbReference>
<comment type="caution">
    <text evidence="1">The sequence shown here is derived from an EMBL/GenBank/DDBJ whole genome shotgun (WGS) entry which is preliminary data.</text>
</comment>
<evidence type="ECO:0000313" key="1">
    <source>
        <dbReference type="EMBL" id="TMS38121.1"/>
    </source>
</evidence>
<proteinExistence type="predicted"/>
<dbReference type="AlphaFoldDB" id="A0A4U8UXF0"/>